<name>A0A0C4Y787_9BURK</name>
<accession>A0A0C4Y787</accession>
<dbReference type="EMBL" id="CP010536">
    <property type="protein sequence ID" value="AJG18014.1"/>
    <property type="molecule type" value="Genomic_DNA"/>
</dbReference>
<evidence type="ECO:0000313" key="1">
    <source>
        <dbReference type="EMBL" id="AJG18014.1"/>
    </source>
</evidence>
<proteinExistence type="predicted"/>
<reference evidence="1 2" key="1">
    <citation type="journal article" date="2015" name="Genome Announc.">
        <title>Complete Genome Sequence of Cupriavidus basilensis 4G11, Isolated from the Oak Ridge Field Research Center Site.</title>
        <authorList>
            <person name="Ray J."/>
            <person name="Waters R.J."/>
            <person name="Skerker J.M."/>
            <person name="Kuehl J.V."/>
            <person name="Price M.N."/>
            <person name="Huang J."/>
            <person name="Chakraborty R."/>
            <person name="Arkin A.P."/>
            <person name="Deutschbauer A."/>
        </authorList>
    </citation>
    <scope>NUCLEOTIDE SEQUENCE [LARGE SCALE GENOMIC DNA]</scope>
    <source>
        <strain evidence="1">4G11</strain>
    </source>
</reference>
<dbReference type="Proteomes" id="UP000031843">
    <property type="component" value="Chromosome main"/>
</dbReference>
<protein>
    <submittedName>
        <fullName evidence="1">Uncharacterized protein</fullName>
    </submittedName>
</protein>
<evidence type="ECO:0000313" key="2">
    <source>
        <dbReference type="Proteomes" id="UP000031843"/>
    </source>
</evidence>
<organism evidence="1 2">
    <name type="scientific">Cupriavidus basilensis</name>
    <dbReference type="NCBI Taxonomy" id="68895"/>
    <lineage>
        <taxon>Bacteria</taxon>
        <taxon>Pseudomonadati</taxon>
        <taxon>Pseudomonadota</taxon>
        <taxon>Betaproteobacteria</taxon>
        <taxon>Burkholderiales</taxon>
        <taxon>Burkholderiaceae</taxon>
        <taxon>Cupriavidus</taxon>
    </lineage>
</organism>
<keyword evidence="2" id="KW-1185">Reference proteome</keyword>
<dbReference type="AlphaFoldDB" id="A0A0C4Y787"/>
<sequence length="47" mass="5299">MAWLRNLPYCTRGMASAELFIGCISTANLTAIDQHFRLGRTRRESLG</sequence>
<gene>
    <name evidence="1" type="ORF">RR42_m0601</name>
</gene>
<dbReference type="KEGG" id="cbw:RR42_m0601"/>
<dbReference type="STRING" id="68895.RR42_m0601"/>